<dbReference type="InterPro" id="IPR045819">
    <property type="entry name" value="TTC7_N"/>
</dbReference>
<dbReference type="Pfam" id="PF19440">
    <property type="entry name" value="TTC7_N"/>
    <property type="match status" value="1"/>
</dbReference>
<protein>
    <submittedName>
        <fullName evidence="5">Tetratricopeptide repeat protein</fullName>
    </submittedName>
</protein>
<dbReference type="Gene3D" id="1.25.40.10">
    <property type="entry name" value="Tetratricopeptide repeat domain"/>
    <property type="match status" value="2"/>
</dbReference>
<dbReference type="GO" id="GO:0046854">
    <property type="term" value="P:phosphatidylinositol phosphate biosynthetic process"/>
    <property type="evidence" value="ECO:0007669"/>
    <property type="project" value="TreeGrafter"/>
</dbReference>
<dbReference type="InterPro" id="IPR011990">
    <property type="entry name" value="TPR-like_helical_dom_sf"/>
</dbReference>
<dbReference type="KEGG" id="nai:NECAME_00921"/>
<evidence type="ECO:0000259" key="4">
    <source>
        <dbReference type="Pfam" id="PF19440"/>
    </source>
</evidence>
<dbReference type="STRING" id="51031.W2SRB0"/>
<reference evidence="6" key="1">
    <citation type="journal article" date="2014" name="Nat. Genet.">
        <title>Genome of the human hookworm Necator americanus.</title>
        <authorList>
            <person name="Tang Y.T."/>
            <person name="Gao X."/>
            <person name="Rosa B.A."/>
            <person name="Abubucker S."/>
            <person name="Hallsworth-Pepin K."/>
            <person name="Martin J."/>
            <person name="Tyagi R."/>
            <person name="Heizer E."/>
            <person name="Zhang X."/>
            <person name="Bhonagiri-Palsikar V."/>
            <person name="Minx P."/>
            <person name="Warren W.C."/>
            <person name="Wang Q."/>
            <person name="Zhan B."/>
            <person name="Hotez P.J."/>
            <person name="Sternberg P.W."/>
            <person name="Dougall A."/>
            <person name="Gaze S.T."/>
            <person name="Mulvenna J."/>
            <person name="Sotillo J."/>
            <person name="Ranganathan S."/>
            <person name="Rabelo E.M."/>
            <person name="Wilson R.K."/>
            <person name="Felgner P.L."/>
            <person name="Bethony J."/>
            <person name="Hawdon J.M."/>
            <person name="Gasser R.B."/>
            <person name="Loukas A."/>
            <person name="Mitreva M."/>
        </authorList>
    </citation>
    <scope>NUCLEOTIDE SEQUENCE [LARGE SCALE GENOMIC DNA]</scope>
</reference>
<dbReference type="Pfam" id="PF13432">
    <property type="entry name" value="TPR_16"/>
    <property type="match status" value="1"/>
</dbReference>
<dbReference type="OMA" id="VISEYMM"/>
<feature type="repeat" description="TPR" evidence="3">
    <location>
        <begin position="837"/>
        <end position="870"/>
    </location>
</feature>
<evidence type="ECO:0000256" key="2">
    <source>
        <dbReference type="ARBA" id="ARBA00038251"/>
    </source>
</evidence>
<evidence type="ECO:0000256" key="3">
    <source>
        <dbReference type="PROSITE-ProRule" id="PRU00339"/>
    </source>
</evidence>
<dbReference type="EMBL" id="KI668838">
    <property type="protein sequence ID" value="ETN71232.1"/>
    <property type="molecule type" value="Genomic_DNA"/>
</dbReference>
<dbReference type="PROSITE" id="PS50005">
    <property type="entry name" value="TPR"/>
    <property type="match status" value="1"/>
</dbReference>
<dbReference type="SMART" id="SM00028">
    <property type="entry name" value="TPR"/>
    <property type="match status" value="6"/>
</dbReference>
<keyword evidence="6" id="KW-1185">Reference proteome</keyword>
<comment type="similarity">
    <text evidence="2">Belongs to the YPP1 family.</text>
</comment>
<dbReference type="GO" id="GO:0005886">
    <property type="term" value="C:plasma membrane"/>
    <property type="evidence" value="ECO:0007669"/>
    <property type="project" value="TreeGrafter"/>
</dbReference>
<proteinExistence type="inferred from homology"/>
<feature type="domain" description="Tetratricopeptide repeat protein 7 N-terminal" evidence="4">
    <location>
        <begin position="1"/>
        <end position="370"/>
    </location>
</feature>
<comment type="function">
    <text evidence="1">Involved in endocytosis.</text>
</comment>
<name>W2SRB0_NECAM</name>
<dbReference type="Proteomes" id="UP000053676">
    <property type="component" value="Unassembled WGS sequence"/>
</dbReference>
<dbReference type="PANTHER" id="PTHR23083">
    <property type="entry name" value="TETRATRICOPEPTIDE REPEAT PROTEIN, TPR"/>
    <property type="match status" value="1"/>
</dbReference>
<organism evidence="5 6">
    <name type="scientific">Necator americanus</name>
    <name type="common">Human hookworm</name>
    <dbReference type="NCBI Taxonomy" id="51031"/>
    <lineage>
        <taxon>Eukaryota</taxon>
        <taxon>Metazoa</taxon>
        <taxon>Ecdysozoa</taxon>
        <taxon>Nematoda</taxon>
        <taxon>Chromadorea</taxon>
        <taxon>Rhabditida</taxon>
        <taxon>Rhabditina</taxon>
        <taxon>Rhabditomorpha</taxon>
        <taxon>Strongyloidea</taxon>
        <taxon>Ancylostomatidae</taxon>
        <taxon>Bunostominae</taxon>
        <taxon>Necator</taxon>
    </lineage>
</organism>
<keyword evidence="3" id="KW-0802">TPR repeat</keyword>
<dbReference type="AlphaFoldDB" id="W2SRB0"/>
<dbReference type="OrthoDB" id="29013at2759"/>
<evidence type="ECO:0000313" key="5">
    <source>
        <dbReference type="EMBL" id="ETN71232.1"/>
    </source>
</evidence>
<sequence>MATKLRGSRLEAEVDRARADGNWRRLAELLQAMKSKHSGMDDMVELVEAELELETFLEQQGEVLRPRYEYANGLREAEMLLKDTIDRRSGGTILEAHLLLAKLHYASASYSEALKDIENSGMELANTQFRTLRALRLVAEVYAIKGFCLEAMESNDKGMDKLRSLFCYEKAAELAILYVGEIEKNIVGGAGKGNVTASTPSPTQRSDKLGDILECCLERVAALRVRDSAIERKSNVEGIEWYRRIITCLGDKSTGERLHQKMSQQFAELLLRAVPADSRGGAISQAVSMKSQNLSFYMGSHKGYFSPASRTEEVILLLLISEVLSTREVVLNRSADLSVSRHQSIRSAKSVYNLLTLVLSTLRQYHLLSTVYERAMKFVNHDEYLCSYLVFAAAHKSLETFIFRQQFALSLVCRGKWLRATRVLEQCIAAGGKDGDPLNHGAESEAGSSNTAMHHMQAAVLHMEHLSQNDAGSHNLSISHAMAAVALCSDGPSSYLKGRAQLLCAIAHGRRAQCEPCFDNRRRLLAKALTMFENCVHTDPHDYLAHYYCALYHAIVRDLEAARERCARSLELNPEQPAAIMLLALIFTAEADLKGALELVVNALKDYPNHYGLLVLRLHIETKFGRIDESLDTCSHLLDFWRKKDCCIEDDRVQLSLSAVDGQNMLRDTSSVKAATPSVGRELSSSTPIFANPLGIGIATPILNPNIGTSQSGLDLAVSAADSGIPASDAGGQSASSESGGAAGIASNTLWTRFRAQANMWMALAELFLAEGRLNDVGSCVEQAVVLFPQAHQALYLKGRLFAARAERATDEATAAKFRAEANASLLSALALCPSHTSSLFHLAELYTSEGNIAMAEQMYKELVRVDPLCCQWWQELGSCLMRRGNIARAMESFAAASQLDRSTPLLAFSSIPLVFPSSF</sequence>
<accession>W2SRB0</accession>
<dbReference type="InterPro" id="IPR019734">
    <property type="entry name" value="TPR_rpt"/>
</dbReference>
<gene>
    <name evidence="5" type="ORF">NECAME_00921</name>
</gene>
<evidence type="ECO:0000313" key="6">
    <source>
        <dbReference type="Proteomes" id="UP000053676"/>
    </source>
</evidence>
<dbReference type="SUPFAM" id="SSF48452">
    <property type="entry name" value="TPR-like"/>
    <property type="match status" value="1"/>
</dbReference>
<evidence type="ECO:0000256" key="1">
    <source>
        <dbReference type="ARBA" id="ARBA00002550"/>
    </source>
</evidence>
<dbReference type="InterPro" id="IPR051722">
    <property type="entry name" value="Endocytosis_PI4K-reg_protein"/>
</dbReference>
<dbReference type="GO" id="GO:0072659">
    <property type="term" value="P:protein localization to plasma membrane"/>
    <property type="evidence" value="ECO:0007669"/>
    <property type="project" value="TreeGrafter"/>
</dbReference>
<dbReference type="PANTHER" id="PTHR23083:SF464">
    <property type="entry name" value="TETRATRICOPEPTIDE REPEAT DOMAIN 7, ISOFORM A"/>
    <property type="match status" value="1"/>
</dbReference>